<name>M1DTH8_SOLTU</name>
<sequence length="94" mass="10231">MSLSGDTFSESSTNSDGLTFEEAISANTQHLLFYGPLPISHDQTVMNEVAQVSPSVGRPIVNALYDPNFATIGLPVDPFLRQFMLNPGFGNKRN</sequence>
<protein>
    <submittedName>
        <fullName evidence="1">Uncharacterized protein</fullName>
    </submittedName>
</protein>
<dbReference type="HOGENOM" id="CLU_2390293_0_0_1"/>
<evidence type="ECO:0000313" key="2">
    <source>
        <dbReference type="Proteomes" id="UP000011115"/>
    </source>
</evidence>
<keyword evidence="2" id="KW-1185">Reference proteome</keyword>
<organism evidence="1 2">
    <name type="scientific">Solanum tuberosum</name>
    <name type="common">Potato</name>
    <dbReference type="NCBI Taxonomy" id="4113"/>
    <lineage>
        <taxon>Eukaryota</taxon>
        <taxon>Viridiplantae</taxon>
        <taxon>Streptophyta</taxon>
        <taxon>Embryophyta</taxon>
        <taxon>Tracheophyta</taxon>
        <taxon>Spermatophyta</taxon>
        <taxon>Magnoliopsida</taxon>
        <taxon>eudicotyledons</taxon>
        <taxon>Gunneridae</taxon>
        <taxon>Pentapetalae</taxon>
        <taxon>asterids</taxon>
        <taxon>lamiids</taxon>
        <taxon>Solanales</taxon>
        <taxon>Solanaceae</taxon>
        <taxon>Solanoideae</taxon>
        <taxon>Solaneae</taxon>
        <taxon>Solanum</taxon>
    </lineage>
</organism>
<proteinExistence type="predicted"/>
<reference evidence="1" key="2">
    <citation type="submission" date="2015-06" db="UniProtKB">
        <authorList>
            <consortium name="EnsemblPlants"/>
        </authorList>
    </citation>
    <scope>IDENTIFICATION</scope>
    <source>
        <strain evidence="1">DM1-3 516 R44</strain>
    </source>
</reference>
<reference evidence="2" key="1">
    <citation type="journal article" date="2011" name="Nature">
        <title>Genome sequence and analysis of the tuber crop potato.</title>
        <authorList>
            <consortium name="The Potato Genome Sequencing Consortium"/>
        </authorList>
    </citation>
    <scope>NUCLEOTIDE SEQUENCE [LARGE SCALE GENOMIC DNA]</scope>
    <source>
        <strain evidence="2">cv. DM1-3 516 R44</strain>
    </source>
</reference>
<dbReference type="Gramene" id="PGSC0003DMT400094139">
    <property type="protein sequence ID" value="PGSC0003DMT400094139"/>
    <property type="gene ID" value="PGSC0003DMG400043710"/>
</dbReference>
<accession>M1DTH8</accession>
<evidence type="ECO:0000313" key="1">
    <source>
        <dbReference type="EnsemblPlants" id="PGSC0003DMT400094139"/>
    </source>
</evidence>
<dbReference type="EnsemblPlants" id="PGSC0003DMT400094139">
    <property type="protein sequence ID" value="PGSC0003DMT400094139"/>
    <property type="gene ID" value="PGSC0003DMG400043710"/>
</dbReference>
<dbReference type="Proteomes" id="UP000011115">
    <property type="component" value="Unassembled WGS sequence"/>
</dbReference>
<dbReference type="PaxDb" id="4113-PGSC0003DMT400094139"/>
<dbReference type="InParanoid" id="M1DTH8"/>
<dbReference type="AlphaFoldDB" id="M1DTH8"/>